<dbReference type="EMBL" id="JPKZ01000161">
    <property type="protein sequence ID" value="KHN88900.1"/>
    <property type="molecule type" value="Genomic_DNA"/>
</dbReference>
<feature type="domain" description="Reverse transcriptase" evidence="1">
    <location>
        <begin position="330"/>
        <end position="581"/>
    </location>
</feature>
<dbReference type="AlphaFoldDB" id="A0A0B2W6K3"/>
<keyword evidence="3" id="KW-1185">Reference proteome</keyword>
<dbReference type="GO" id="GO:0061343">
    <property type="term" value="P:cell adhesion involved in heart morphogenesis"/>
    <property type="evidence" value="ECO:0007669"/>
    <property type="project" value="TreeGrafter"/>
</dbReference>
<name>A0A0B2W6K3_TOXCA</name>
<keyword evidence="2" id="KW-0808">Transferase</keyword>
<keyword evidence="2" id="KW-0548">Nucleotidyltransferase</keyword>
<dbReference type="SUPFAM" id="SSF56672">
    <property type="entry name" value="DNA/RNA polymerases"/>
    <property type="match status" value="1"/>
</dbReference>
<evidence type="ECO:0000313" key="3">
    <source>
        <dbReference type="Proteomes" id="UP000031036"/>
    </source>
</evidence>
<proteinExistence type="predicted"/>
<accession>A0A0B2W6K3</accession>
<dbReference type="OMA" id="AMNCINI"/>
<evidence type="ECO:0000259" key="1">
    <source>
        <dbReference type="PROSITE" id="PS50878"/>
    </source>
</evidence>
<dbReference type="GO" id="GO:0031012">
    <property type="term" value="C:extracellular matrix"/>
    <property type="evidence" value="ECO:0007669"/>
    <property type="project" value="TreeGrafter"/>
</dbReference>
<dbReference type="GO" id="GO:0003964">
    <property type="term" value="F:RNA-directed DNA polymerase activity"/>
    <property type="evidence" value="ECO:0007669"/>
    <property type="project" value="UniProtKB-KW"/>
</dbReference>
<dbReference type="PANTHER" id="PTHR33395">
    <property type="entry name" value="TRANSCRIPTASE, PUTATIVE-RELATED-RELATED"/>
    <property type="match status" value="1"/>
</dbReference>
<gene>
    <name evidence="2" type="primary">jockey</name>
    <name evidence="2" type="ORF">Tcan_01412</name>
</gene>
<organism evidence="2 3">
    <name type="scientific">Toxocara canis</name>
    <name type="common">Canine roundworm</name>
    <dbReference type="NCBI Taxonomy" id="6265"/>
    <lineage>
        <taxon>Eukaryota</taxon>
        <taxon>Metazoa</taxon>
        <taxon>Ecdysozoa</taxon>
        <taxon>Nematoda</taxon>
        <taxon>Chromadorea</taxon>
        <taxon>Rhabditida</taxon>
        <taxon>Spirurina</taxon>
        <taxon>Ascaridomorpha</taxon>
        <taxon>Ascaridoidea</taxon>
        <taxon>Toxocaridae</taxon>
        <taxon>Toxocara</taxon>
    </lineage>
</organism>
<dbReference type="SUPFAM" id="SSF56219">
    <property type="entry name" value="DNase I-like"/>
    <property type="match status" value="1"/>
</dbReference>
<dbReference type="InterPro" id="IPR000477">
    <property type="entry name" value="RT_dom"/>
</dbReference>
<dbReference type="Gene3D" id="3.60.10.10">
    <property type="entry name" value="Endonuclease/exonuclease/phosphatase"/>
    <property type="match status" value="1"/>
</dbReference>
<reference evidence="2 3" key="1">
    <citation type="submission" date="2014-11" db="EMBL/GenBank/DDBJ databases">
        <title>Genetic blueprint of the zoonotic pathogen Toxocara canis.</title>
        <authorList>
            <person name="Zhu X.-Q."/>
            <person name="Korhonen P.K."/>
            <person name="Cai H."/>
            <person name="Young N.D."/>
            <person name="Nejsum P."/>
            <person name="von Samson-Himmelstjerna G."/>
            <person name="Boag P.R."/>
            <person name="Tan P."/>
            <person name="Li Q."/>
            <person name="Min J."/>
            <person name="Yang Y."/>
            <person name="Wang X."/>
            <person name="Fang X."/>
            <person name="Hall R.S."/>
            <person name="Hofmann A."/>
            <person name="Sternberg P.W."/>
            <person name="Jex A.R."/>
            <person name="Gasser R.B."/>
        </authorList>
    </citation>
    <scope>NUCLEOTIDE SEQUENCE [LARGE SCALE GENOMIC DNA]</scope>
    <source>
        <strain evidence="2">PN_DK_2014</strain>
    </source>
</reference>
<dbReference type="PROSITE" id="PS50878">
    <property type="entry name" value="RT_POL"/>
    <property type="match status" value="1"/>
</dbReference>
<keyword evidence="2" id="KW-0695">RNA-directed DNA polymerase</keyword>
<dbReference type="Proteomes" id="UP000031036">
    <property type="component" value="Unassembled WGS sequence"/>
</dbReference>
<dbReference type="GO" id="GO:0007508">
    <property type="term" value="P:larval heart development"/>
    <property type="evidence" value="ECO:0007669"/>
    <property type="project" value="TreeGrafter"/>
</dbReference>
<dbReference type="CDD" id="cd01650">
    <property type="entry name" value="RT_nLTR_like"/>
    <property type="match status" value="1"/>
</dbReference>
<dbReference type="InterPro" id="IPR043502">
    <property type="entry name" value="DNA/RNA_pol_sf"/>
</dbReference>
<dbReference type="OrthoDB" id="8056727at2759"/>
<protein>
    <submittedName>
        <fullName evidence="2">RNA-directed DNA polymerase from mobile element jockey</fullName>
    </submittedName>
</protein>
<dbReference type="PANTHER" id="PTHR33395:SF22">
    <property type="entry name" value="REVERSE TRANSCRIPTASE DOMAIN-CONTAINING PROTEIN"/>
    <property type="match status" value="1"/>
</dbReference>
<evidence type="ECO:0000313" key="2">
    <source>
        <dbReference type="EMBL" id="KHN88900.1"/>
    </source>
</evidence>
<dbReference type="Pfam" id="PF00078">
    <property type="entry name" value="RVT_1"/>
    <property type="match status" value="1"/>
</dbReference>
<dbReference type="PRINTS" id="PR01345">
    <property type="entry name" value="CERVTRCPTASE"/>
</dbReference>
<dbReference type="InterPro" id="IPR036691">
    <property type="entry name" value="Endo/exonu/phosph_ase_sf"/>
</dbReference>
<comment type="caution">
    <text evidence="2">The sequence shown here is derived from an EMBL/GenBank/DDBJ whole genome shotgun (WGS) entry which is preliminary data.</text>
</comment>
<dbReference type="STRING" id="6265.A0A0B2W6K3"/>
<sequence length="772" mass="88916">MYTVVVPRRAFIIIVGDFNIPLSRTRSYNVDMLTDFLAECGLVSLIYEPTRENSLLDLLLSTDAALINNPRVTPNFGTSDHCGISFEVTGSSRSVVADLHRNYNHCDWAQINDYLLGYDWDFEFGSCCSLEDMYAVFLDLLNRVIDRFVPLRKNKALTARMPSYLQRIASKRYFLWKDRRKAHKMTAFRKCSKDYRKACKKWARNREKRLIFSKNRDAFFKYMNNKIRSHYCIGSITTDDGRHLSDDYAKSEQFASFFEQVFKTDNGILPSFHVNMQHHLGAISIDSDIVREAISELNDKVSLTPEGIPSRFIKKTATGLCYPLCILFKHSIALGIVPNAWKTAIVIPLPKKPPLNRVSNYRPISLTSSFCKVLEIVLRKSILSHLSLSNIISDNQHGFLKGKSTLTQLLTSCCDWYAGLNNGFQTDVVYIDFAKAFDSVTHPKLLLKLKAYGIGGSVLTWLKNFLCGRSFRVKVGNALSSSHFVLSGVPQGSILGPLLFLLYVNDLPKSLLSCCKLYADDVKIYRPITDPQFDYNVLRQDMISLEQWSQLWQLDISPEKCFVLHLNFSTECPLHLCGFDLPAKEVMRDLGVYVSSDLNWHNHCVEVSRRSAQVANYILRAVQYSSVESYRKAFVAYCRPILEYCTQVWSPSVKRDIEMIERVQRRFTKMAFRKAFRGPFQPNYEQRLRIFDLKPLWYRRTQFDLHLCFKIVKGFSGIPFMSIFSFTKFASRSRFLHPLQIERKTTSRTDVPNSFAFRVQCDLSTIPAACWL</sequence>